<keyword evidence="4" id="KW-1185">Reference proteome</keyword>
<proteinExistence type="predicted"/>
<feature type="region of interest" description="Disordered" evidence="1">
    <location>
        <begin position="20"/>
        <end position="47"/>
    </location>
</feature>
<dbReference type="PROSITE" id="PS51257">
    <property type="entry name" value="PROKAR_LIPOPROTEIN"/>
    <property type="match status" value="1"/>
</dbReference>
<evidence type="ECO:0008006" key="5">
    <source>
        <dbReference type="Google" id="ProtNLM"/>
    </source>
</evidence>
<dbReference type="EMBL" id="FUYJ01000003">
    <property type="protein sequence ID" value="SKA98847.1"/>
    <property type="molecule type" value="Genomic_DNA"/>
</dbReference>
<evidence type="ECO:0000256" key="2">
    <source>
        <dbReference type="SAM" id="SignalP"/>
    </source>
</evidence>
<sequence>MKKLIIFMMTAVLLAACSNEETPDTPETQETPAADKQTNMGMEKGLKAGTTEQDYLSLSQDKVPINSKVKFTGIVLRFEQGTFELKSKTDDSSNEVVWVDDIRMSDRTEIPEGTTVTVYGTYDGKNDDGDPRLKGIFIDAE</sequence>
<evidence type="ECO:0000313" key="4">
    <source>
        <dbReference type="Proteomes" id="UP000190042"/>
    </source>
</evidence>
<gene>
    <name evidence="3" type="ORF">SAMN04244570_2200</name>
</gene>
<feature type="chain" id="PRO_5039189222" description="tRNA_anti-like" evidence="2">
    <location>
        <begin position="19"/>
        <end position="141"/>
    </location>
</feature>
<dbReference type="Proteomes" id="UP000190042">
    <property type="component" value="Unassembled WGS sequence"/>
</dbReference>
<reference evidence="4" key="1">
    <citation type="submission" date="2017-02" db="EMBL/GenBank/DDBJ databases">
        <authorList>
            <person name="Varghese N."/>
            <person name="Submissions S."/>
        </authorList>
    </citation>
    <scope>NUCLEOTIDE SEQUENCE [LARGE SCALE GENOMIC DNA]</scope>
    <source>
        <strain evidence="4">DSM 23966</strain>
    </source>
</reference>
<protein>
    <recommendedName>
        <fullName evidence="5">tRNA_anti-like</fullName>
    </recommendedName>
</protein>
<accession>A0A1T4YAL4</accession>
<dbReference type="RefSeq" id="WP_078817630.1">
    <property type="nucleotide sequence ID" value="NZ_FUYJ01000003.1"/>
</dbReference>
<evidence type="ECO:0000313" key="3">
    <source>
        <dbReference type="EMBL" id="SKA98847.1"/>
    </source>
</evidence>
<keyword evidence="2" id="KW-0732">Signal</keyword>
<feature type="signal peptide" evidence="2">
    <location>
        <begin position="1"/>
        <end position="18"/>
    </location>
</feature>
<name>A0A1T4YAL4_9BACL</name>
<dbReference type="AlphaFoldDB" id="A0A1T4YAL4"/>
<evidence type="ECO:0000256" key="1">
    <source>
        <dbReference type="SAM" id="MobiDB-lite"/>
    </source>
</evidence>
<organism evidence="3 4">
    <name type="scientific">Sporosarcina newyorkensis</name>
    <dbReference type="NCBI Taxonomy" id="759851"/>
    <lineage>
        <taxon>Bacteria</taxon>
        <taxon>Bacillati</taxon>
        <taxon>Bacillota</taxon>
        <taxon>Bacilli</taxon>
        <taxon>Bacillales</taxon>
        <taxon>Caryophanaceae</taxon>
        <taxon>Sporosarcina</taxon>
    </lineage>
</organism>